<evidence type="ECO:0000256" key="1">
    <source>
        <dbReference type="SAM" id="Phobius"/>
    </source>
</evidence>
<keyword evidence="3" id="KW-1185">Reference proteome</keyword>
<dbReference type="EMBL" id="CP019605">
    <property type="protein sequence ID" value="AQP44345.1"/>
    <property type="molecule type" value="Genomic_DNA"/>
</dbReference>
<dbReference type="KEGG" id="tfl:RPIT_05545"/>
<feature type="transmembrane region" description="Helical" evidence="1">
    <location>
        <begin position="12"/>
        <end position="31"/>
    </location>
</feature>
<keyword evidence="1" id="KW-0812">Transmembrane</keyword>
<reference evidence="2 3" key="1">
    <citation type="journal article" date="2016" name="Int. J. Syst. Evol. Microbiol.">
        <title>Tessaracoccus flavus sp. nov., isolated from the drainage system of a lindane-producing factory.</title>
        <authorList>
            <person name="Kumari R."/>
            <person name="Singh P."/>
            <person name="Schumann P."/>
            <person name="Lal R."/>
        </authorList>
    </citation>
    <scope>NUCLEOTIDE SEQUENCE [LARGE SCALE GENOMIC DNA]</scope>
    <source>
        <strain evidence="2 3">RP1T</strain>
    </source>
</reference>
<dbReference type="RefSeq" id="WP_162274504.1">
    <property type="nucleotide sequence ID" value="NZ_CP019605.1"/>
</dbReference>
<organism evidence="2 3">
    <name type="scientific">Tessaracoccus flavus</name>
    <dbReference type="NCBI Taxonomy" id="1610493"/>
    <lineage>
        <taxon>Bacteria</taxon>
        <taxon>Bacillati</taxon>
        <taxon>Actinomycetota</taxon>
        <taxon>Actinomycetes</taxon>
        <taxon>Propionibacteriales</taxon>
        <taxon>Propionibacteriaceae</taxon>
        <taxon>Tessaracoccus</taxon>
    </lineage>
</organism>
<proteinExistence type="predicted"/>
<dbReference type="Pfam" id="PF11292">
    <property type="entry name" value="DUF3093"/>
    <property type="match status" value="1"/>
</dbReference>
<keyword evidence="1" id="KW-0472">Membrane</keyword>
<evidence type="ECO:0000313" key="2">
    <source>
        <dbReference type="EMBL" id="AQP44345.1"/>
    </source>
</evidence>
<feature type="transmembrane region" description="Helical" evidence="1">
    <location>
        <begin position="37"/>
        <end position="55"/>
    </location>
</feature>
<protein>
    <recommendedName>
        <fullName evidence="4">DUF3093 domain-containing protein</fullName>
    </recommendedName>
</protein>
<evidence type="ECO:0000313" key="3">
    <source>
        <dbReference type="Proteomes" id="UP000188324"/>
    </source>
</evidence>
<keyword evidence="1" id="KW-1133">Transmembrane helix</keyword>
<dbReference type="AlphaFoldDB" id="A0A1Q2CE65"/>
<accession>A0A1Q2CE65</accession>
<name>A0A1Q2CE65_9ACTN</name>
<dbReference type="STRING" id="1610493.RPIT_05545"/>
<sequence length="146" mass="16002">MTYRERLHIPWWWGVIGFLFVASIAVVVFFSMDTVPALAVSLLSLVGVGLFLVAYSRTLIAVENGAVRAGRNHLEAAYIGGAEALCGDAARRALGPESDSRAFLFTRPFVRDVVRIEVADTADPHPHWLVSTRRPQELAAAVEALR</sequence>
<gene>
    <name evidence="2" type="ORF">RPIT_05545</name>
</gene>
<evidence type="ECO:0008006" key="4">
    <source>
        <dbReference type="Google" id="ProtNLM"/>
    </source>
</evidence>
<dbReference type="Proteomes" id="UP000188324">
    <property type="component" value="Chromosome"/>
</dbReference>
<dbReference type="InterPro" id="IPR021443">
    <property type="entry name" value="DUF3093"/>
</dbReference>